<evidence type="ECO:0000256" key="3">
    <source>
        <dbReference type="ARBA" id="ARBA00022478"/>
    </source>
</evidence>
<dbReference type="PANTHER" id="PTHR13946">
    <property type="entry name" value="DNA-DIRECTED RNA POLYMERASE I,II,III"/>
    <property type="match status" value="1"/>
</dbReference>
<dbReference type="InterPro" id="IPR008193">
    <property type="entry name" value="RNA_pol_Rpb11_13-16kDa_CS"/>
</dbReference>
<dbReference type="GO" id="GO:0006383">
    <property type="term" value="P:transcription by RNA polymerase III"/>
    <property type="evidence" value="ECO:0007669"/>
    <property type="project" value="TreeGrafter"/>
</dbReference>
<keyword evidence="3" id="KW-0240">DNA-directed RNA polymerase</keyword>
<sequence length="171" mass="18788">METDSQDASIRPPKVIILPGHAADMSSATFCILEEDHTLGNALRYMIMKNPQVQFCGYSQPHPSEDKIHLRIQMYDGLSAYEALQSGLASLEDCILAIRDEYKSQLAKGDFERVEDPDLATIKADAIEAAKIKQREARLAARPATAARSKSNSKPPAEQYRHGAAIESTSA</sequence>
<comment type="similarity">
    <text evidence="6">Belongs to the archaeal Rpo11/eukaryotic RPB11/RPC19 RNA polymerase subunit family.</text>
</comment>
<evidence type="ECO:0000256" key="2">
    <source>
        <dbReference type="ARBA" id="ARBA00022079"/>
    </source>
</evidence>
<dbReference type="GO" id="GO:0003899">
    <property type="term" value="F:DNA-directed RNA polymerase activity"/>
    <property type="evidence" value="ECO:0007669"/>
    <property type="project" value="InterPro"/>
</dbReference>
<dbReference type="InterPro" id="IPR009025">
    <property type="entry name" value="RBP11-like_dimer"/>
</dbReference>
<reference evidence="9 10" key="2">
    <citation type="journal article" date="2012" name="Open Biol.">
        <title>Characteristics of nucleosomes and linker DNA regions on the genome of the basidiomycete Mixia osmundae revealed by mono- and dinucleosome mapping.</title>
        <authorList>
            <person name="Nishida H."/>
            <person name="Kondo S."/>
            <person name="Matsumoto T."/>
            <person name="Suzuki Y."/>
            <person name="Yoshikawa H."/>
            <person name="Taylor T.D."/>
            <person name="Sugiyama J."/>
        </authorList>
    </citation>
    <scope>NUCLEOTIDE SEQUENCE [LARGE SCALE GENOMIC DNA]</scope>
    <source>
        <strain evidence="10">CBS 9802 / IAM 14324 / JCM 22182 / KY 12970</strain>
    </source>
</reference>
<feature type="domain" description="DNA-directed RNA polymerase RBP11-like dimerisation" evidence="8">
    <location>
        <begin position="28"/>
        <end position="99"/>
    </location>
</feature>
<dbReference type="GO" id="GO:0005736">
    <property type="term" value="C:RNA polymerase I complex"/>
    <property type="evidence" value="ECO:0007669"/>
    <property type="project" value="TreeGrafter"/>
</dbReference>
<comment type="caution">
    <text evidence="9">The sequence shown here is derived from an EMBL/GenBank/DDBJ whole genome shotgun (WGS) entry which is preliminary data.</text>
</comment>
<dbReference type="GO" id="GO:0005666">
    <property type="term" value="C:RNA polymerase III complex"/>
    <property type="evidence" value="ECO:0007669"/>
    <property type="project" value="TreeGrafter"/>
</dbReference>
<gene>
    <name evidence="9" type="primary">Mo06215</name>
    <name evidence="9" type="ORF">E5Q_06215</name>
</gene>
<dbReference type="GO" id="GO:0055029">
    <property type="term" value="C:nuclear DNA-directed RNA polymerase complex"/>
    <property type="evidence" value="ECO:0007669"/>
    <property type="project" value="UniProtKB-ARBA"/>
</dbReference>
<dbReference type="HAMAP" id="MF_00261">
    <property type="entry name" value="RNApol_arch_Rpo11"/>
    <property type="match status" value="1"/>
</dbReference>
<evidence type="ECO:0000256" key="4">
    <source>
        <dbReference type="ARBA" id="ARBA00023163"/>
    </source>
</evidence>
<dbReference type="PROSITE" id="PS01154">
    <property type="entry name" value="RNA_POL_L_13KD"/>
    <property type="match status" value="1"/>
</dbReference>
<dbReference type="GO" id="GO:0003677">
    <property type="term" value="F:DNA binding"/>
    <property type="evidence" value="ECO:0007669"/>
    <property type="project" value="InterPro"/>
</dbReference>
<keyword evidence="4" id="KW-0804">Transcription</keyword>
<dbReference type="Gene3D" id="3.30.1360.10">
    <property type="entry name" value="RNA polymerase, RBP11-like subunit"/>
    <property type="match status" value="1"/>
</dbReference>
<evidence type="ECO:0000313" key="10">
    <source>
        <dbReference type="Proteomes" id="UP000009131"/>
    </source>
</evidence>
<dbReference type="AlphaFoldDB" id="G7E8P6"/>
<comment type="subcellular location">
    <subcellularLocation>
        <location evidence="1">Nucleus</location>
    </subcellularLocation>
</comment>
<name>G7E8P6_MIXOS</name>
<protein>
    <recommendedName>
        <fullName evidence="2">DNA-directed RNA polymerases I and III subunit RPAC2</fullName>
    </recommendedName>
</protein>
<evidence type="ECO:0000259" key="8">
    <source>
        <dbReference type="Pfam" id="PF13656"/>
    </source>
</evidence>
<proteinExistence type="inferred from homology"/>
<evidence type="ECO:0000256" key="6">
    <source>
        <dbReference type="ARBA" id="ARBA00025751"/>
    </source>
</evidence>
<organism evidence="9 10">
    <name type="scientific">Mixia osmundae (strain CBS 9802 / IAM 14324 / JCM 22182 / KY 12970)</name>
    <dbReference type="NCBI Taxonomy" id="764103"/>
    <lineage>
        <taxon>Eukaryota</taxon>
        <taxon>Fungi</taxon>
        <taxon>Dikarya</taxon>
        <taxon>Basidiomycota</taxon>
        <taxon>Pucciniomycotina</taxon>
        <taxon>Mixiomycetes</taxon>
        <taxon>Mixiales</taxon>
        <taxon>Mixiaceae</taxon>
        <taxon>Mixia</taxon>
    </lineage>
</organism>
<feature type="region of interest" description="Disordered" evidence="7">
    <location>
        <begin position="138"/>
        <end position="171"/>
    </location>
</feature>
<dbReference type="GO" id="GO:0006362">
    <property type="term" value="P:transcription elongation by RNA polymerase I"/>
    <property type="evidence" value="ECO:0007669"/>
    <property type="project" value="TreeGrafter"/>
</dbReference>
<dbReference type="OrthoDB" id="510325at2759"/>
<dbReference type="HOGENOM" id="CLU_090381_1_0_1"/>
<dbReference type="GO" id="GO:0046983">
    <property type="term" value="F:protein dimerization activity"/>
    <property type="evidence" value="ECO:0007669"/>
    <property type="project" value="InterPro"/>
</dbReference>
<keyword evidence="10" id="KW-1185">Reference proteome</keyword>
<reference evidence="9 10" key="1">
    <citation type="journal article" date="2011" name="J. Gen. Appl. Microbiol.">
        <title>Draft genome sequencing of the enigmatic basidiomycete Mixia osmundae.</title>
        <authorList>
            <person name="Nishida H."/>
            <person name="Nagatsuka Y."/>
            <person name="Sugiyama J."/>
        </authorList>
    </citation>
    <scope>NUCLEOTIDE SEQUENCE [LARGE SCALE GENOMIC DNA]</scope>
    <source>
        <strain evidence="10">CBS 9802 / IAM 14324 / JCM 22182 / KY 12970</strain>
    </source>
</reference>
<dbReference type="PANTHER" id="PTHR13946:SF28">
    <property type="entry name" value="DNA-DIRECTED RNA POLYMERASES I AND III SUBUNIT RPAC2"/>
    <property type="match status" value="1"/>
</dbReference>
<evidence type="ECO:0000256" key="1">
    <source>
        <dbReference type="ARBA" id="ARBA00004123"/>
    </source>
</evidence>
<keyword evidence="5" id="KW-0539">Nucleus</keyword>
<dbReference type="InterPro" id="IPR036603">
    <property type="entry name" value="RBP11-like"/>
</dbReference>
<dbReference type="Proteomes" id="UP000009131">
    <property type="component" value="Unassembled WGS sequence"/>
</dbReference>
<dbReference type="FunCoup" id="G7E8P6">
    <property type="interactions" value="194"/>
</dbReference>
<evidence type="ECO:0000256" key="5">
    <source>
        <dbReference type="ARBA" id="ARBA00023242"/>
    </source>
</evidence>
<dbReference type="Pfam" id="PF13656">
    <property type="entry name" value="RNA_pol_L_2"/>
    <property type="match status" value="1"/>
</dbReference>
<evidence type="ECO:0000313" key="9">
    <source>
        <dbReference type="EMBL" id="GAA99514.1"/>
    </source>
</evidence>
<evidence type="ECO:0000256" key="7">
    <source>
        <dbReference type="SAM" id="MobiDB-lite"/>
    </source>
</evidence>
<dbReference type="InterPro" id="IPR022905">
    <property type="entry name" value="Rpo11-like"/>
</dbReference>
<dbReference type="InParanoid" id="G7E8P6"/>
<dbReference type="InterPro" id="IPR033898">
    <property type="entry name" value="RNAP_AC19"/>
</dbReference>
<accession>G7E8P6</accession>
<dbReference type="STRING" id="764103.G7E8P6"/>
<dbReference type="eggNOG" id="KOG3438">
    <property type="taxonomic scope" value="Eukaryota"/>
</dbReference>
<dbReference type="FunFam" id="3.30.1360.10:FF:000006">
    <property type="entry name" value="DNA-directed RNA polymerases I and III subunit RPAC2"/>
    <property type="match status" value="1"/>
</dbReference>
<dbReference type="EMBL" id="BABT02000220">
    <property type="protein sequence ID" value="GAA99514.1"/>
    <property type="molecule type" value="Genomic_DNA"/>
</dbReference>
<dbReference type="CDD" id="cd07029">
    <property type="entry name" value="RNAP_I_III_AC19"/>
    <property type="match status" value="1"/>
</dbReference>
<dbReference type="SUPFAM" id="SSF55257">
    <property type="entry name" value="RBP11-like subunits of RNA polymerase"/>
    <property type="match status" value="1"/>
</dbReference>